<evidence type="ECO:0000313" key="2">
    <source>
        <dbReference type="Proteomes" id="UP000626244"/>
    </source>
</evidence>
<evidence type="ECO:0000313" key="1">
    <source>
        <dbReference type="EMBL" id="GGI12889.1"/>
    </source>
</evidence>
<accession>A0A8J3EXI4</accession>
<dbReference type="OrthoDB" id="6198373at2"/>
<organism evidence="1 2">
    <name type="scientific">Gottfriedia solisilvae</name>
    <dbReference type="NCBI Taxonomy" id="1516104"/>
    <lineage>
        <taxon>Bacteria</taxon>
        <taxon>Bacillati</taxon>
        <taxon>Bacillota</taxon>
        <taxon>Bacilli</taxon>
        <taxon>Bacillales</taxon>
        <taxon>Bacillaceae</taxon>
        <taxon>Gottfriedia</taxon>
    </lineage>
</organism>
<reference evidence="2" key="1">
    <citation type="journal article" date="2019" name="Int. J. Syst. Evol. Microbiol.">
        <title>The Global Catalogue of Microorganisms (GCM) 10K type strain sequencing project: providing services to taxonomists for standard genome sequencing and annotation.</title>
        <authorList>
            <consortium name="The Broad Institute Genomics Platform"/>
            <consortium name="The Broad Institute Genome Sequencing Center for Infectious Disease"/>
            <person name="Wu L."/>
            <person name="Ma J."/>
        </authorList>
    </citation>
    <scope>NUCLEOTIDE SEQUENCE [LARGE SCALE GENOMIC DNA]</scope>
    <source>
        <strain evidence="2">CGMCC 1.14993</strain>
    </source>
</reference>
<dbReference type="EMBL" id="BMHB01000001">
    <property type="protein sequence ID" value="GGI12889.1"/>
    <property type="molecule type" value="Genomic_DNA"/>
</dbReference>
<keyword evidence="2" id="KW-1185">Reference proteome</keyword>
<dbReference type="AlphaFoldDB" id="A0A8J3EXI4"/>
<dbReference type="RefSeq" id="WP_087997916.1">
    <property type="nucleotide sequence ID" value="NZ_BMHB01000001.1"/>
</dbReference>
<sequence>MGQEFKLINKSKKEQIIYAHLPASKARELTGNPVTSAITTWYLLQNIGDEISFATWEDASLYEEYTEVTDKVVTDLIKNGIIEDNGIEIFDEDDPEVYLRKLENIWMR</sequence>
<comment type="caution">
    <text evidence="1">The sequence shown here is derived from an EMBL/GenBank/DDBJ whole genome shotgun (WGS) entry which is preliminary data.</text>
</comment>
<protein>
    <submittedName>
        <fullName evidence="1">Uncharacterized protein</fullName>
    </submittedName>
</protein>
<dbReference type="Proteomes" id="UP000626244">
    <property type="component" value="Unassembled WGS sequence"/>
</dbReference>
<proteinExistence type="predicted"/>
<gene>
    <name evidence="1" type="ORF">GCM10007380_15170</name>
</gene>
<name>A0A8J3EXI4_9BACI</name>